<organism evidence="2 3">
    <name type="scientific">Cirrhinus mrigala</name>
    <name type="common">Mrigala</name>
    <dbReference type="NCBI Taxonomy" id="683832"/>
    <lineage>
        <taxon>Eukaryota</taxon>
        <taxon>Metazoa</taxon>
        <taxon>Chordata</taxon>
        <taxon>Craniata</taxon>
        <taxon>Vertebrata</taxon>
        <taxon>Euteleostomi</taxon>
        <taxon>Actinopterygii</taxon>
        <taxon>Neopterygii</taxon>
        <taxon>Teleostei</taxon>
        <taxon>Ostariophysi</taxon>
        <taxon>Cypriniformes</taxon>
        <taxon>Cyprinidae</taxon>
        <taxon>Labeoninae</taxon>
        <taxon>Labeonini</taxon>
        <taxon>Cirrhinus</taxon>
    </lineage>
</organism>
<dbReference type="SUPFAM" id="SSF49265">
    <property type="entry name" value="Fibronectin type III"/>
    <property type="match status" value="1"/>
</dbReference>
<evidence type="ECO:0000259" key="1">
    <source>
        <dbReference type="PROSITE" id="PS50853"/>
    </source>
</evidence>
<keyword evidence="3" id="KW-1185">Reference proteome</keyword>
<sequence>YQQKNITSPEINYCLITELIIWTQYEIQVAAYTGAGLGVFSQPVTEYTLQGGET</sequence>
<evidence type="ECO:0000313" key="2">
    <source>
        <dbReference type="EMBL" id="KAL0197233.1"/>
    </source>
</evidence>
<reference evidence="2 3" key="1">
    <citation type="submission" date="2024-05" db="EMBL/GenBank/DDBJ databases">
        <title>Genome sequencing and assembly of Indian major carp, Cirrhinus mrigala (Hamilton, 1822).</title>
        <authorList>
            <person name="Mohindra V."/>
            <person name="Chowdhury L.M."/>
            <person name="Lal K."/>
            <person name="Jena J.K."/>
        </authorList>
    </citation>
    <scope>NUCLEOTIDE SEQUENCE [LARGE SCALE GENOMIC DNA]</scope>
    <source>
        <strain evidence="2">CM1030</strain>
        <tissue evidence="2">Blood</tissue>
    </source>
</reference>
<dbReference type="PROSITE" id="PS50853">
    <property type="entry name" value="FN3"/>
    <property type="match status" value="1"/>
</dbReference>
<dbReference type="EMBL" id="JAMKFB020000003">
    <property type="protein sequence ID" value="KAL0197233.1"/>
    <property type="molecule type" value="Genomic_DNA"/>
</dbReference>
<dbReference type="InterPro" id="IPR036116">
    <property type="entry name" value="FN3_sf"/>
</dbReference>
<proteinExistence type="predicted"/>
<name>A0ABD0RFU9_CIRMR</name>
<gene>
    <name evidence="2" type="ORF">M9458_005773</name>
</gene>
<dbReference type="InterPro" id="IPR003961">
    <property type="entry name" value="FN3_dom"/>
</dbReference>
<dbReference type="CDD" id="cd00063">
    <property type="entry name" value="FN3"/>
    <property type="match status" value="1"/>
</dbReference>
<feature type="non-terminal residue" evidence="2">
    <location>
        <position position="54"/>
    </location>
</feature>
<dbReference type="Proteomes" id="UP001529510">
    <property type="component" value="Unassembled WGS sequence"/>
</dbReference>
<protein>
    <recommendedName>
        <fullName evidence="1">Fibronectin type-III domain-containing protein</fullName>
    </recommendedName>
</protein>
<dbReference type="AlphaFoldDB" id="A0ABD0RFU9"/>
<comment type="caution">
    <text evidence="2">The sequence shown here is derived from an EMBL/GenBank/DDBJ whole genome shotgun (WGS) entry which is preliminary data.</text>
</comment>
<dbReference type="Pfam" id="PF00041">
    <property type="entry name" value="fn3"/>
    <property type="match status" value="1"/>
</dbReference>
<evidence type="ECO:0000313" key="3">
    <source>
        <dbReference type="Proteomes" id="UP001529510"/>
    </source>
</evidence>
<dbReference type="InterPro" id="IPR013783">
    <property type="entry name" value="Ig-like_fold"/>
</dbReference>
<accession>A0ABD0RFU9</accession>
<dbReference type="Gene3D" id="2.60.40.10">
    <property type="entry name" value="Immunoglobulins"/>
    <property type="match status" value="1"/>
</dbReference>
<feature type="domain" description="Fibronectin type-III" evidence="1">
    <location>
        <begin position="1"/>
        <end position="51"/>
    </location>
</feature>
<feature type="non-terminal residue" evidence="2">
    <location>
        <position position="1"/>
    </location>
</feature>